<dbReference type="GO" id="GO:0003677">
    <property type="term" value="F:DNA binding"/>
    <property type="evidence" value="ECO:0007669"/>
    <property type="project" value="InterPro"/>
</dbReference>
<feature type="compositionally biased region" description="Basic and acidic residues" evidence="1">
    <location>
        <begin position="90"/>
        <end position="107"/>
    </location>
</feature>
<evidence type="ECO:0000256" key="1">
    <source>
        <dbReference type="SAM" id="MobiDB-lite"/>
    </source>
</evidence>
<gene>
    <name evidence="2" type="ORF">VNO80_24041</name>
</gene>
<dbReference type="PANTHER" id="PTHR13408:SF12">
    <property type="entry name" value="DNA-DIRECTED RNA POLYMERASE III SUBUNIT RPC4-RELATED"/>
    <property type="match status" value="1"/>
</dbReference>
<dbReference type="Pfam" id="PF05132">
    <property type="entry name" value="RNA_pol_Rpc4"/>
    <property type="match status" value="1"/>
</dbReference>
<reference evidence="2 3" key="1">
    <citation type="submission" date="2024-01" db="EMBL/GenBank/DDBJ databases">
        <title>The genomes of 5 underutilized Papilionoideae crops provide insights into root nodulation and disease resistanc.</title>
        <authorList>
            <person name="Jiang F."/>
        </authorList>
    </citation>
    <scope>NUCLEOTIDE SEQUENCE [LARGE SCALE GENOMIC DNA]</scope>
    <source>
        <strain evidence="2">JINMINGXINNONG_FW02</strain>
        <tissue evidence="2">Leaves</tissue>
    </source>
</reference>
<dbReference type="PANTHER" id="PTHR13408">
    <property type="entry name" value="DNA-DIRECTED RNA POLYMERASE III"/>
    <property type="match status" value="1"/>
</dbReference>
<name>A0AAN9QMP9_PHACN</name>
<protein>
    <recommendedName>
        <fullName evidence="4">DNA-directed RNA polymerase III subunit RPC4</fullName>
    </recommendedName>
</protein>
<comment type="caution">
    <text evidence="2">The sequence shown here is derived from an EMBL/GenBank/DDBJ whole genome shotgun (WGS) entry which is preliminary data.</text>
</comment>
<dbReference type="InterPro" id="IPR007811">
    <property type="entry name" value="RPC4"/>
</dbReference>
<feature type="compositionally biased region" description="Polar residues" evidence="1">
    <location>
        <begin position="153"/>
        <end position="167"/>
    </location>
</feature>
<sequence>MAAGSWCFMLILFGCHIQYFRFLLYAFDIEGFIVVLEQFYVCKAMDPDQGSSRSRKHKFTPRPPKPHAPKTQADNKQDEDSSTPARLLSRRYENSARREPKDERKSSVEVAFSPGVSSTSLRTYGTSKDVDNGTNSGSPSKSFAKEQIRSRRSSAATGDQNDTSTIDVTDNTINATARKIKREYKEPWDYTNSYYPITLPLRKPNSGNPEILDEEEFGEAATSSEYDENAVNSAAELKLLEKSEQHKMFLFQLPKNLPSIVGSNKEKGQIGTTAVSGKAGALEELPSGYMGKMQVYKSGAIKLKLGETLFDVSPGTKCGFAQDVVAVNIAQKHVCNLGEINNKVVVVPDLDSIDLRNTRGKND</sequence>
<evidence type="ECO:0008006" key="4">
    <source>
        <dbReference type="Google" id="ProtNLM"/>
    </source>
</evidence>
<dbReference type="Proteomes" id="UP001374584">
    <property type="component" value="Unassembled WGS sequence"/>
</dbReference>
<dbReference type="EMBL" id="JAYMYR010000009">
    <property type="protein sequence ID" value="KAK7341117.1"/>
    <property type="molecule type" value="Genomic_DNA"/>
</dbReference>
<evidence type="ECO:0000313" key="3">
    <source>
        <dbReference type="Proteomes" id="UP001374584"/>
    </source>
</evidence>
<feature type="compositionally biased region" description="Basic residues" evidence="1">
    <location>
        <begin position="53"/>
        <end position="68"/>
    </location>
</feature>
<dbReference type="AlphaFoldDB" id="A0AAN9QMP9"/>
<organism evidence="2 3">
    <name type="scientific">Phaseolus coccineus</name>
    <name type="common">Scarlet runner bean</name>
    <name type="synonym">Phaseolus multiflorus</name>
    <dbReference type="NCBI Taxonomy" id="3886"/>
    <lineage>
        <taxon>Eukaryota</taxon>
        <taxon>Viridiplantae</taxon>
        <taxon>Streptophyta</taxon>
        <taxon>Embryophyta</taxon>
        <taxon>Tracheophyta</taxon>
        <taxon>Spermatophyta</taxon>
        <taxon>Magnoliopsida</taxon>
        <taxon>eudicotyledons</taxon>
        <taxon>Gunneridae</taxon>
        <taxon>Pentapetalae</taxon>
        <taxon>rosids</taxon>
        <taxon>fabids</taxon>
        <taxon>Fabales</taxon>
        <taxon>Fabaceae</taxon>
        <taxon>Papilionoideae</taxon>
        <taxon>50 kb inversion clade</taxon>
        <taxon>NPAAA clade</taxon>
        <taxon>indigoferoid/millettioid clade</taxon>
        <taxon>Phaseoleae</taxon>
        <taxon>Phaseolus</taxon>
    </lineage>
</organism>
<feature type="compositionally biased region" description="Polar residues" evidence="1">
    <location>
        <begin position="115"/>
        <end position="141"/>
    </location>
</feature>
<proteinExistence type="predicted"/>
<keyword evidence="3" id="KW-1185">Reference proteome</keyword>
<dbReference type="GO" id="GO:0005666">
    <property type="term" value="C:RNA polymerase III complex"/>
    <property type="evidence" value="ECO:0007669"/>
    <property type="project" value="InterPro"/>
</dbReference>
<evidence type="ECO:0000313" key="2">
    <source>
        <dbReference type="EMBL" id="KAK7341117.1"/>
    </source>
</evidence>
<accession>A0AAN9QMP9</accession>
<feature type="region of interest" description="Disordered" evidence="1">
    <location>
        <begin position="47"/>
        <end position="167"/>
    </location>
</feature>
<dbReference type="GO" id="GO:0042797">
    <property type="term" value="P:tRNA transcription by RNA polymerase III"/>
    <property type="evidence" value="ECO:0007669"/>
    <property type="project" value="TreeGrafter"/>
</dbReference>